<keyword evidence="5" id="KW-0732">Signal</keyword>
<evidence type="ECO:0000259" key="6">
    <source>
        <dbReference type="PROSITE" id="PS50280"/>
    </source>
</evidence>
<dbReference type="InParanoid" id="Q55FP6"/>
<dbReference type="GeneID" id="8616294"/>
<proteinExistence type="predicted"/>
<dbReference type="InterPro" id="IPR001214">
    <property type="entry name" value="SET_dom"/>
</dbReference>
<reference evidence="7 8" key="1">
    <citation type="journal article" date="2005" name="Nature">
        <title>The genome of the social amoeba Dictyostelium discoideum.</title>
        <authorList>
            <consortium name="The Dictyostelium discoideum Sequencing Consortium"/>
            <person name="Eichinger L."/>
            <person name="Pachebat J.A."/>
            <person name="Glockner G."/>
            <person name="Rajandream M.A."/>
            <person name="Sucgang R."/>
            <person name="Berriman M."/>
            <person name="Song J."/>
            <person name="Olsen R."/>
            <person name="Szafranski K."/>
            <person name="Xu Q."/>
            <person name="Tunggal B."/>
            <person name="Kummerfeld S."/>
            <person name="Madera M."/>
            <person name="Konfortov B.A."/>
            <person name="Rivero F."/>
            <person name="Bankier A.T."/>
            <person name="Lehmann R."/>
            <person name="Hamlin N."/>
            <person name="Davies R."/>
            <person name="Gaudet P."/>
            <person name="Fey P."/>
            <person name="Pilcher K."/>
            <person name="Chen G."/>
            <person name="Saunders D."/>
            <person name="Sodergren E."/>
            <person name="Davis P."/>
            <person name="Kerhornou A."/>
            <person name="Nie X."/>
            <person name="Hall N."/>
            <person name="Anjard C."/>
            <person name="Hemphill L."/>
            <person name="Bason N."/>
            <person name="Farbrother P."/>
            <person name="Desany B."/>
            <person name="Just E."/>
            <person name="Morio T."/>
            <person name="Rost R."/>
            <person name="Churcher C."/>
            <person name="Cooper J."/>
            <person name="Haydock S."/>
            <person name="van Driessche N."/>
            <person name="Cronin A."/>
            <person name="Goodhead I."/>
            <person name="Muzny D."/>
            <person name="Mourier T."/>
            <person name="Pain A."/>
            <person name="Lu M."/>
            <person name="Harper D."/>
            <person name="Lindsay R."/>
            <person name="Hauser H."/>
            <person name="James K."/>
            <person name="Quiles M."/>
            <person name="Madan Babu M."/>
            <person name="Saito T."/>
            <person name="Buchrieser C."/>
            <person name="Wardroper A."/>
            <person name="Felder M."/>
            <person name="Thangavelu M."/>
            <person name="Johnson D."/>
            <person name="Knights A."/>
            <person name="Loulseged H."/>
            <person name="Mungall K."/>
            <person name="Oliver K."/>
            <person name="Price C."/>
            <person name="Quail M.A."/>
            <person name="Urushihara H."/>
            <person name="Hernandez J."/>
            <person name="Rabbinowitsch E."/>
            <person name="Steffen D."/>
            <person name="Sanders M."/>
            <person name="Ma J."/>
            <person name="Kohara Y."/>
            <person name="Sharp S."/>
            <person name="Simmonds M."/>
            <person name="Spiegler S."/>
            <person name="Tivey A."/>
            <person name="Sugano S."/>
            <person name="White B."/>
            <person name="Walker D."/>
            <person name="Woodward J."/>
            <person name="Winckler T."/>
            <person name="Tanaka Y."/>
            <person name="Shaulsky G."/>
            <person name="Schleicher M."/>
            <person name="Weinstock G."/>
            <person name="Rosenthal A."/>
            <person name="Cox E.C."/>
            <person name="Chisholm R.L."/>
            <person name="Gibbs R."/>
            <person name="Loomis W.F."/>
            <person name="Platzer M."/>
            <person name="Kay R.R."/>
            <person name="Williams J."/>
            <person name="Dear P.H."/>
            <person name="Noegel A.A."/>
            <person name="Barrell B."/>
            <person name="Kuspa A."/>
        </authorList>
    </citation>
    <scope>NUCLEOTIDE SEQUENCE [LARGE SCALE GENOMIC DNA]</scope>
    <source>
        <strain evidence="7 8">AX4</strain>
    </source>
</reference>
<dbReference type="GO" id="GO:0016279">
    <property type="term" value="F:protein-lysine N-methyltransferase activity"/>
    <property type="evidence" value="ECO:0000318"/>
    <property type="project" value="GO_Central"/>
</dbReference>
<feature type="signal peptide" evidence="5">
    <location>
        <begin position="1"/>
        <end position="21"/>
    </location>
</feature>
<dbReference type="FunFam" id="3.90.1410.10:FF:000089">
    <property type="entry name" value="Uncharacterized protein"/>
    <property type="match status" value="1"/>
</dbReference>
<dbReference type="Gene3D" id="3.90.1420.10">
    <property type="entry name" value="Rubisco LSMT, substrate-binding domain"/>
    <property type="match status" value="1"/>
</dbReference>
<sequence>MKRIVLLFLILLFLNFLTINSKSINDDDDIDNKSLNEFNKWLINNKVYKNPKIEIKVLEKYGRSIVAKQSIKKNEKLISVPKLIIMSNMGGFSHHLPNEIYEPSISIGISPTNLQAIFLMYCKLNDKSFWYPYVSVLPKEFTTSIYFSEEELDELQSSKLKEFTIIRKDGIERHYNSTFTRLSNRGIAEFSPTSTQTLQQKGYTLELFTWALSCVWSRAFSLSDSDGGMVPLADMFNAEEISKSKVQPKVTDSTLDYYASDDIEIGEQIFTPYGVYKPLSSSQMLMDYGFVFDHGTPSDNVAISVPIFHPDEPNIQVKQSILEENEVENEVFLLTKKIPLPNDLLLYARVKNLITKETKYAKIHFLSYQTKDQPLNIRNEKVSLRFLENLIHRYLDSYETTLEFDKILIQQQNNLSFNSLNSIKIRISEKEILLLTLNEIEKKREKLNNINNNDSENIN</sequence>
<dbReference type="Proteomes" id="UP000002195">
    <property type="component" value="Unassembled WGS sequence"/>
</dbReference>
<dbReference type="AlphaFoldDB" id="Q55FP6"/>
<evidence type="ECO:0000256" key="1">
    <source>
        <dbReference type="ARBA" id="ARBA00022603"/>
    </source>
</evidence>
<dbReference type="InterPro" id="IPR036464">
    <property type="entry name" value="Rubisco_LSMT_subst-bd_sf"/>
</dbReference>
<gene>
    <name evidence="7" type="ORF">DDB_G0268558</name>
</gene>
<dbReference type="PANTHER" id="PTHR13271">
    <property type="entry name" value="UNCHARACTERIZED PUTATIVE METHYLTRANSFERASE"/>
    <property type="match status" value="1"/>
</dbReference>
<feature type="domain" description="SET" evidence="6">
    <location>
        <begin position="51"/>
        <end position="274"/>
    </location>
</feature>
<evidence type="ECO:0000313" key="7">
    <source>
        <dbReference type="EMBL" id="EAL73732.1"/>
    </source>
</evidence>
<dbReference type="SMR" id="Q55FP6"/>
<comment type="caution">
    <text evidence="7">The sequence shown here is derived from an EMBL/GenBank/DDBJ whole genome shotgun (WGS) entry which is preliminary data.</text>
</comment>
<dbReference type="OMA" id="QHIDGIF"/>
<dbReference type="VEuPathDB" id="AmoebaDB:DDB_G0268558"/>
<keyword evidence="2" id="KW-0808">Transferase</keyword>
<dbReference type="PANTHER" id="PTHR13271:SF153">
    <property type="entry name" value="SET DOMAIN-CONTAINING PROTEIN"/>
    <property type="match status" value="1"/>
</dbReference>
<dbReference type="InterPro" id="IPR050600">
    <property type="entry name" value="SETD3_SETD6_MTase"/>
</dbReference>
<organism evidence="7 8">
    <name type="scientific">Dictyostelium discoideum</name>
    <name type="common">Social amoeba</name>
    <dbReference type="NCBI Taxonomy" id="44689"/>
    <lineage>
        <taxon>Eukaryota</taxon>
        <taxon>Amoebozoa</taxon>
        <taxon>Evosea</taxon>
        <taxon>Eumycetozoa</taxon>
        <taxon>Dictyostelia</taxon>
        <taxon>Dictyosteliales</taxon>
        <taxon>Dictyosteliaceae</taxon>
        <taxon>Dictyostelium</taxon>
    </lineage>
</organism>
<dbReference type="SUPFAM" id="SSF82199">
    <property type="entry name" value="SET domain"/>
    <property type="match status" value="1"/>
</dbReference>
<dbReference type="eggNOG" id="KOG1337">
    <property type="taxonomic scope" value="Eukaryota"/>
</dbReference>
<dbReference type="FunCoup" id="Q55FP6">
    <property type="interactions" value="178"/>
</dbReference>
<feature type="coiled-coil region" evidence="4">
    <location>
        <begin position="430"/>
        <end position="457"/>
    </location>
</feature>
<dbReference type="PhylomeDB" id="Q55FP6"/>
<dbReference type="SUPFAM" id="SSF81822">
    <property type="entry name" value="RuBisCo LSMT C-terminal, substrate-binding domain"/>
    <property type="match status" value="1"/>
</dbReference>
<evidence type="ECO:0000256" key="2">
    <source>
        <dbReference type="ARBA" id="ARBA00022679"/>
    </source>
</evidence>
<dbReference type="HOGENOM" id="CLU_033962_1_0_1"/>
<dbReference type="PaxDb" id="44689-DDB0216575"/>
<dbReference type="CDD" id="cd10527">
    <property type="entry name" value="SET_LSMT"/>
    <property type="match status" value="1"/>
</dbReference>
<evidence type="ECO:0000256" key="5">
    <source>
        <dbReference type="SAM" id="SignalP"/>
    </source>
</evidence>
<keyword evidence="8" id="KW-1185">Reference proteome</keyword>
<dbReference type="InterPro" id="IPR015353">
    <property type="entry name" value="Rubisco_LSMT_subst-bd"/>
</dbReference>
<dbReference type="EMBL" id="AAFI02000003">
    <property type="protein sequence ID" value="EAL73732.1"/>
    <property type="molecule type" value="Genomic_DNA"/>
</dbReference>
<feature type="chain" id="PRO_5004250363" description="SET domain-containing protein" evidence="5">
    <location>
        <begin position="22"/>
        <end position="459"/>
    </location>
</feature>
<keyword evidence="3" id="KW-0949">S-adenosyl-L-methionine</keyword>
<keyword evidence="4" id="KW-0175">Coiled coil</keyword>
<dbReference type="dictyBase" id="DDB_G0268558"/>
<evidence type="ECO:0000256" key="4">
    <source>
        <dbReference type="SAM" id="Coils"/>
    </source>
</evidence>
<accession>Q55FP6</accession>
<dbReference type="KEGG" id="ddi:DDB_G0268558"/>
<keyword evidence="1" id="KW-0489">Methyltransferase</keyword>
<dbReference type="Pfam" id="PF09273">
    <property type="entry name" value="Rubis-subs-bind"/>
    <property type="match status" value="1"/>
</dbReference>
<evidence type="ECO:0000256" key="3">
    <source>
        <dbReference type="ARBA" id="ARBA00022691"/>
    </source>
</evidence>
<evidence type="ECO:0000313" key="8">
    <source>
        <dbReference type="Proteomes" id="UP000002195"/>
    </source>
</evidence>
<dbReference type="InterPro" id="IPR046341">
    <property type="entry name" value="SET_dom_sf"/>
</dbReference>
<dbReference type="PROSITE" id="PS50280">
    <property type="entry name" value="SET"/>
    <property type="match status" value="1"/>
</dbReference>
<dbReference type="RefSeq" id="XP_647487.1">
    <property type="nucleotide sequence ID" value="XM_642395.1"/>
</dbReference>
<name>Q55FP6_DICDI</name>
<dbReference type="Gene3D" id="3.90.1410.10">
    <property type="entry name" value="set domain protein methyltransferase, domain 1"/>
    <property type="match status" value="1"/>
</dbReference>
<dbReference type="GO" id="GO:0032259">
    <property type="term" value="P:methylation"/>
    <property type="evidence" value="ECO:0007669"/>
    <property type="project" value="UniProtKB-KW"/>
</dbReference>
<protein>
    <recommendedName>
        <fullName evidence="6">SET domain-containing protein</fullName>
    </recommendedName>
</protein>